<organism evidence="1 2">
    <name type="scientific">Pieris brassicae</name>
    <name type="common">White butterfly</name>
    <name type="synonym">Large white butterfly</name>
    <dbReference type="NCBI Taxonomy" id="7116"/>
    <lineage>
        <taxon>Eukaryota</taxon>
        <taxon>Metazoa</taxon>
        <taxon>Ecdysozoa</taxon>
        <taxon>Arthropoda</taxon>
        <taxon>Hexapoda</taxon>
        <taxon>Insecta</taxon>
        <taxon>Pterygota</taxon>
        <taxon>Neoptera</taxon>
        <taxon>Endopterygota</taxon>
        <taxon>Lepidoptera</taxon>
        <taxon>Glossata</taxon>
        <taxon>Ditrysia</taxon>
        <taxon>Papilionoidea</taxon>
        <taxon>Pieridae</taxon>
        <taxon>Pierinae</taxon>
        <taxon>Pieris</taxon>
    </lineage>
</organism>
<proteinExistence type="predicted"/>
<name>A0A9P0TL20_PIEBR</name>
<reference evidence="1" key="1">
    <citation type="submission" date="2022-05" db="EMBL/GenBank/DDBJ databases">
        <authorList>
            <person name="Okamura Y."/>
        </authorList>
    </citation>
    <scope>NUCLEOTIDE SEQUENCE</scope>
</reference>
<protein>
    <submittedName>
        <fullName evidence="1">Uncharacterized protein</fullName>
    </submittedName>
</protein>
<keyword evidence="2" id="KW-1185">Reference proteome</keyword>
<evidence type="ECO:0000313" key="2">
    <source>
        <dbReference type="Proteomes" id="UP001152562"/>
    </source>
</evidence>
<dbReference type="AlphaFoldDB" id="A0A9P0TL20"/>
<sequence>MSICTCVKTNIVTSSPTNYGNGATRSACHPRPLRPALLTNSHVMYVISPLARTHHSNAQLDQRPSGIAKKITSPRLQRGIKCNIIVSYFTSLVRHRNNLSEICGTLMSILLAYVILRKLQQLLPTCC</sequence>
<dbReference type="EMBL" id="CALOZG010000008">
    <property type="protein sequence ID" value="CAH4029280.1"/>
    <property type="molecule type" value="Genomic_DNA"/>
</dbReference>
<dbReference type="Proteomes" id="UP001152562">
    <property type="component" value="Unassembled WGS sequence"/>
</dbReference>
<gene>
    <name evidence="1" type="ORF">PIBRA_LOCUS6044</name>
</gene>
<accession>A0A9P0TL20</accession>
<comment type="caution">
    <text evidence="1">The sequence shown here is derived from an EMBL/GenBank/DDBJ whole genome shotgun (WGS) entry which is preliminary data.</text>
</comment>
<evidence type="ECO:0000313" key="1">
    <source>
        <dbReference type="EMBL" id="CAH4029280.1"/>
    </source>
</evidence>